<dbReference type="Proteomes" id="UP000596742">
    <property type="component" value="Unassembled WGS sequence"/>
</dbReference>
<dbReference type="InterPro" id="IPR035979">
    <property type="entry name" value="RBD_domain_sf"/>
</dbReference>
<dbReference type="InterPro" id="IPR029684">
    <property type="entry name" value="Schlafen"/>
</dbReference>
<dbReference type="EMBL" id="UYJE01007824">
    <property type="protein sequence ID" value="VDI58298.1"/>
    <property type="molecule type" value="Genomic_DNA"/>
</dbReference>
<dbReference type="AlphaFoldDB" id="A0A8B6G3Y3"/>
<dbReference type="InterPro" id="IPR038461">
    <property type="entry name" value="Schlafen_AlbA_2_dom_sf"/>
</dbReference>
<dbReference type="CDD" id="cd00590">
    <property type="entry name" value="RRM_SF"/>
    <property type="match status" value="1"/>
</dbReference>
<dbReference type="InterPro" id="IPR007421">
    <property type="entry name" value="Schlafen_AlbA_2_dom"/>
</dbReference>
<protein>
    <recommendedName>
        <fullName evidence="2">Schlafen AlbA-2 domain-containing protein</fullName>
    </recommendedName>
</protein>
<dbReference type="InterPro" id="IPR012677">
    <property type="entry name" value="Nucleotide-bd_a/b_plait_sf"/>
</dbReference>
<organism evidence="3 4">
    <name type="scientific">Mytilus galloprovincialis</name>
    <name type="common">Mediterranean mussel</name>
    <dbReference type="NCBI Taxonomy" id="29158"/>
    <lineage>
        <taxon>Eukaryota</taxon>
        <taxon>Metazoa</taxon>
        <taxon>Spiralia</taxon>
        <taxon>Lophotrochozoa</taxon>
        <taxon>Mollusca</taxon>
        <taxon>Bivalvia</taxon>
        <taxon>Autobranchia</taxon>
        <taxon>Pteriomorphia</taxon>
        <taxon>Mytilida</taxon>
        <taxon>Mytiloidea</taxon>
        <taxon>Mytilidae</taxon>
        <taxon>Mytilinae</taxon>
        <taxon>Mytilus</taxon>
    </lineage>
</organism>
<name>A0A8B6G3Y3_MYTGA</name>
<comment type="caution">
    <text evidence="3">The sequence shown here is derived from an EMBL/GenBank/DDBJ whole genome shotgun (WGS) entry which is preliminary data.</text>
</comment>
<dbReference type="OrthoDB" id="6062797at2759"/>
<evidence type="ECO:0000313" key="3">
    <source>
        <dbReference type="EMBL" id="VDI58298.1"/>
    </source>
</evidence>
<evidence type="ECO:0000313" key="4">
    <source>
        <dbReference type="Proteomes" id="UP000596742"/>
    </source>
</evidence>
<proteinExistence type="predicted"/>
<dbReference type="SUPFAM" id="SSF54928">
    <property type="entry name" value="RNA-binding domain, RBD"/>
    <property type="match status" value="1"/>
</dbReference>
<dbReference type="PANTHER" id="PTHR12155">
    <property type="entry name" value="SCHLAFEN"/>
    <property type="match status" value="1"/>
</dbReference>
<feature type="domain" description="Schlafen AlbA-2" evidence="2">
    <location>
        <begin position="201"/>
        <end position="333"/>
    </location>
</feature>
<dbReference type="Pfam" id="PF04326">
    <property type="entry name" value="SLFN_AlbA_2"/>
    <property type="match status" value="1"/>
</dbReference>
<evidence type="ECO:0000259" key="2">
    <source>
        <dbReference type="Pfam" id="PF04326"/>
    </source>
</evidence>
<sequence length="422" mass="48494">MDDQSETGEEYAVFIGNLKKDASKTDLKRKLFDLFKHHLKIGLNFHDIKLKGRKNKPKYAFIHLQSKIDRDMALNLLGSWESRSQLSFGFLHIVEPTQIIKVCVKKPDVVSKAGMKSDLNQEKHHEQYKNSDTKTKMENTHSQHKQGVISASHISEDSENVPIKAGWARKSKTVHFSSNEIDDGGQGSIKHYEEGETLGNETRDKEFKAGGGDHYVNKNLKDHVSKYLCGFLNSSQRGTLYIGVKDNGTVVGIECDQHTEDNIRIKIDQTVKTIKPAIFPQNYHVDFIPIYHSGGALKYNYKVLEITVEKVETLTQLYEAAGEVYIRRDGSVQGPLKPSDIQEWSKQIHHKELQKALKRQEDENNQILELEKQKIVLDMDKEKKRLQKEKEQEISQLQKQISEVKEENKYLKKHKSKVCVVM</sequence>
<accession>A0A8B6G3Y3</accession>
<dbReference type="PANTHER" id="PTHR12155:SF48">
    <property type="entry name" value="RRM DOMAIN-CONTAINING PROTEIN"/>
    <property type="match status" value="1"/>
</dbReference>
<reference evidence="3" key="1">
    <citation type="submission" date="2018-11" db="EMBL/GenBank/DDBJ databases">
        <authorList>
            <person name="Alioto T."/>
            <person name="Alioto T."/>
        </authorList>
    </citation>
    <scope>NUCLEOTIDE SEQUENCE</scope>
</reference>
<keyword evidence="4" id="KW-1185">Reference proteome</keyword>
<keyword evidence="1" id="KW-0175">Coiled coil</keyword>
<dbReference type="GO" id="GO:0003676">
    <property type="term" value="F:nucleic acid binding"/>
    <property type="evidence" value="ECO:0007669"/>
    <property type="project" value="InterPro"/>
</dbReference>
<gene>
    <name evidence="3" type="ORF">MGAL_10B055821</name>
</gene>
<dbReference type="Gene3D" id="3.30.70.330">
    <property type="match status" value="1"/>
</dbReference>
<evidence type="ECO:0000256" key="1">
    <source>
        <dbReference type="SAM" id="Coils"/>
    </source>
</evidence>
<feature type="coiled-coil region" evidence="1">
    <location>
        <begin position="350"/>
        <end position="414"/>
    </location>
</feature>
<dbReference type="Gene3D" id="3.30.950.30">
    <property type="entry name" value="Schlafen, AAA domain"/>
    <property type="match status" value="1"/>
</dbReference>